<protein>
    <recommendedName>
        <fullName evidence="2">asparagine synthase (glutamine-hydrolyzing)</fullName>
        <ecNumber evidence="2">6.3.5.4</ecNumber>
    </recommendedName>
</protein>
<feature type="domain" description="Asparagine synthetase" evidence="6">
    <location>
        <begin position="194"/>
        <end position="510"/>
    </location>
</feature>
<comment type="catalytic activity">
    <reaction evidence="4">
        <text>L-aspartate + L-glutamine + ATP + H2O = L-asparagine + L-glutamate + AMP + diphosphate + H(+)</text>
        <dbReference type="Rhea" id="RHEA:12228"/>
        <dbReference type="ChEBI" id="CHEBI:15377"/>
        <dbReference type="ChEBI" id="CHEBI:15378"/>
        <dbReference type="ChEBI" id="CHEBI:29985"/>
        <dbReference type="ChEBI" id="CHEBI:29991"/>
        <dbReference type="ChEBI" id="CHEBI:30616"/>
        <dbReference type="ChEBI" id="CHEBI:33019"/>
        <dbReference type="ChEBI" id="CHEBI:58048"/>
        <dbReference type="ChEBI" id="CHEBI:58359"/>
        <dbReference type="ChEBI" id="CHEBI:456215"/>
        <dbReference type="EC" id="6.3.5.4"/>
    </reaction>
</comment>
<keyword evidence="7" id="KW-0614">Plasmid</keyword>
<evidence type="ECO:0000256" key="4">
    <source>
        <dbReference type="ARBA" id="ARBA00048741"/>
    </source>
</evidence>
<comment type="pathway">
    <text evidence="1">Amino-acid biosynthesis; L-asparagine biosynthesis; L-asparagine from L-aspartate (L-Gln route): step 1/1.</text>
</comment>
<dbReference type="SUPFAM" id="SSF52402">
    <property type="entry name" value="Adenine nucleotide alpha hydrolases-like"/>
    <property type="match status" value="1"/>
</dbReference>
<evidence type="ECO:0000313" key="8">
    <source>
        <dbReference type="Proteomes" id="UP000249915"/>
    </source>
</evidence>
<dbReference type="InterPro" id="IPR014729">
    <property type="entry name" value="Rossmann-like_a/b/a_fold"/>
</dbReference>
<feature type="compositionally biased region" description="Low complexity" evidence="5">
    <location>
        <begin position="523"/>
        <end position="536"/>
    </location>
</feature>
<name>A0A2V4ABT7_9PSEU</name>
<dbReference type="Gene3D" id="3.40.50.620">
    <property type="entry name" value="HUPs"/>
    <property type="match status" value="1"/>
</dbReference>
<keyword evidence="3" id="KW-0061">Asparagine biosynthesis</keyword>
<comment type="caution">
    <text evidence="7">The sequence shown here is derived from an EMBL/GenBank/DDBJ whole genome shotgun (WGS) entry which is preliminary data.</text>
</comment>
<dbReference type="Proteomes" id="UP000249915">
    <property type="component" value="Plasmid pPmurDSM45305"/>
</dbReference>
<dbReference type="GO" id="GO:0004066">
    <property type="term" value="F:asparagine synthase (glutamine-hydrolyzing) activity"/>
    <property type="evidence" value="ECO:0007669"/>
    <property type="project" value="UniProtKB-EC"/>
</dbReference>
<dbReference type="InterPro" id="IPR051786">
    <property type="entry name" value="ASN_synthetase/amidase"/>
</dbReference>
<dbReference type="PANTHER" id="PTHR43284">
    <property type="entry name" value="ASPARAGINE SYNTHETASE (GLUTAMINE-HYDROLYZING)"/>
    <property type="match status" value="1"/>
</dbReference>
<sequence length="546" mass="56912">MAAAGPAAAALSTVGVVAARHPSGRPWLVTAAQAPPPHIVGGGARAVAVLGAAVSAELRVTRKRSQCEVQQWARQTGSAHVVTSEPGGRVCAVADAAGFRRVFTAVAGGVAVAASHAEILRRLIGAPVDRAWVAAKLASPEMPSVLRQARSPFVGVSPVPAGCVAELEGHTVRVRPWWGPPEPQLSLSEGAQLLRDALTRAVRGRADHGAGPVSVQLSGGLDSAAIALLAAESAPLLVTTAGASPVDDDLAWARRVAHEIAGGEHRVLGVGETPPLFAELDRAVAGMDEPCSFAAGAARQRHAAAVLAERGVALHANGQGGDEVLLAPWAFLPGLLHQQPRRGWRQLRGFAALRGLRVCSVLRAAMAPPVSFARWLDGARAGLRREVTGPAAALGWEAPPLLPEWASDEAAALAATAIAEAAPSPLHHDVAVHAALTRIRASAYRAALYADAMAAAGVPTVMPFFDHDVLTACLSTRADHRTDPWTPKPLLRQAFPEWEGLLARRTKGHYNTDIYRGLEQPEGPGARSARRLAAGRARPHRAPHAA</sequence>
<evidence type="ECO:0000256" key="1">
    <source>
        <dbReference type="ARBA" id="ARBA00005187"/>
    </source>
</evidence>
<accession>A0A2V4ABT7</accession>
<feature type="compositionally biased region" description="Basic residues" evidence="5">
    <location>
        <begin position="537"/>
        <end position="546"/>
    </location>
</feature>
<evidence type="ECO:0000256" key="3">
    <source>
        <dbReference type="ARBA" id="ARBA00022888"/>
    </source>
</evidence>
<dbReference type="GO" id="GO:0006529">
    <property type="term" value="P:asparagine biosynthetic process"/>
    <property type="evidence" value="ECO:0007669"/>
    <property type="project" value="UniProtKB-KW"/>
</dbReference>
<dbReference type="EC" id="6.3.5.4" evidence="2"/>
<evidence type="ECO:0000256" key="5">
    <source>
        <dbReference type="SAM" id="MobiDB-lite"/>
    </source>
</evidence>
<dbReference type="EMBL" id="MASW01000024">
    <property type="protein sequence ID" value="PXY16576.1"/>
    <property type="molecule type" value="Genomic_DNA"/>
</dbReference>
<dbReference type="Pfam" id="PF00733">
    <property type="entry name" value="Asn_synthase"/>
    <property type="match status" value="1"/>
</dbReference>
<evidence type="ECO:0000259" key="6">
    <source>
        <dbReference type="Pfam" id="PF00733"/>
    </source>
</evidence>
<evidence type="ECO:0000256" key="2">
    <source>
        <dbReference type="ARBA" id="ARBA00012737"/>
    </source>
</evidence>
<proteinExistence type="predicted"/>
<keyword evidence="8" id="KW-1185">Reference proteome</keyword>
<reference evidence="7 8" key="1">
    <citation type="submission" date="2016-07" db="EMBL/GenBank/DDBJ databases">
        <title>Draft genome sequence of Prauserella muralis DSM 45305, isolated from a mould-covered wall in an indoor environment.</title>
        <authorList>
            <person name="Ruckert C."/>
            <person name="Albersmeier A."/>
            <person name="Jiang C.-L."/>
            <person name="Jiang Y."/>
            <person name="Kalinowski J."/>
            <person name="Schneider O."/>
            <person name="Winkler A."/>
            <person name="Zotchev S.B."/>
        </authorList>
    </citation>
    <scope>NUCLEOTIDE SEQUENCE [LARGE SCALE GENOMIC DNA]</scope>
    <source>
        <strain evidence="7 8">DSM 45305</strain>
        <plasmid evidence="8">ppmurdsm45305</plasmid>
    </source>
</reference>
<keyword evidence="3" id="KW-0028">Amino-acid biosynthesis</keyword>
<evidence type="ECO:0000313" key="7">
    <source>
        <dbReference type="EMBL" id="PXY16576.1"/>
    </source>
</evidence>
<dbReference type="InterPro" id="IPR001962">
    <property type="entry name" value="Asn_synthase"/>
</dbReference>
<geneLocation type="plasmid" evidence="8">
    <name>ppmurdsm45305</name>
</geneLocation>
<gene>
    <name evidence="7" type="ORF">BAY60_35860</name>
</gene>
<dbReference type="PANTHER" id="PTHR43284:SF1">
    <property type="entry name" value="ASPARAGINE SYNTHETASE"/>
    <property type="match status" value="1"/>
</dbReference>
<dbReference type="AlphaFoldDB" id="A0A2V4ABT7"/>
<feature type="region of interest" description="Disordered" evidence="5">
    <location>
        <begin position="515"/>
        <end position="546"/>
    </location>
</feature>
<organism evidence="7 8">
    <name type="scientific">Prauserella muralis</name>
    <dbReference type="NCBI Taxonomy" id="588067"/>
    <lineage>
        <taxon>Bacteria</taxon>
        <taxon>Bacillati</taxon>
        <taxon>Actinomycetota</taxon>
        <taxon>Actinomycetes</taxon>
        <taxon>Pseudonocardiales</taxon>
        <taxon>Pseudonocardiaceae</taxon>
        <taxon>Prauserella</taxon>
    </lineage>
</organism>